<dbReference type="InterPro" id="IPR001296">
    <property type="entry name" value="Glyco_trans_1"/>
</dbReference>
<dbReference type="SUPFAM" id="SSF53756">
    <property type="entry name" value="UDP-Glycosyltransferase/glycogen phosphorylase"/>
    <property type="match status" value="1"/>
</dbReference>
<dbReference type="EMBL" id="JAZHOG010000002">
    <property type="protein sequence ID" value="MEJ8566900.1"/>
    <property type="molecule type" value="Genomic_DNA"/>
</dbReference>
<gene>
    <name evidence="2" type="ORF">V3330_04630</name>
</gene>
<keyword evidence="3" id="KW-1185">Reference proteome</keyword>
<organism evidence="2 3">
    <name type="scientific">Elongatibacter sediminis</name>
    <dbReference type="NCBI Taxonomy" id="3119006"/>
    <lineage>
        <taxon>Bacteria</taxon>
        <taxon>Pseudomonadati</taxon>
        <taxon>Pseudomonadota</taxon>
        <taxon>Gammaproteobacteria</taxon>
        <taxon>Chromatiales</taxon>
        <taxon>Wenzhouxiangellaceae</taxon>
        <taxon>Elongatibacter</taxon>
    </lineage>
</organism>
<name>A0AAW9REP6_9GAMM</name>
<dbReference type="PANTHER" id="PTHR12526:SF630">
    <property type="entry name" value="GLYCOSYLTRANSFERASE"/>
    <property type="match status" value="1"/>
</dbReference>
<dbReference type="Gene3D" id="3.40.50.2000">
    <property type="entry name" value="Glycogen Phosphorylase B"/>
    <property type="match status" value="2"/>
</dbReference>
<dbReference type="CDD" id="cd03801">
    <property type="entry name" value="GT4_PimA-like"/>
    <property type="match status" value="1"/>
</dbReference>
<reference evidence="2 3" key="1">
    <citation type="submission" date="2024-02" db="EMBL/GenBank/DDBJ databases">
        <title>A novel Wenzhouxiangellaceae bacterium, isolated from coastal sediments.</title>
        <authorList>
            <person name="Du Z.-J."/>
            <person name="Ye Y.-Q."/>
            <person name="Zhang X.-Y."/>
        </authorList>
    </citation>
    <scope>NUCLEOTIDE SEQUENCE [LARGE SCALE GENOMIC DNA]</scope>
    <source>
        <strain evidence="2 3">CH-27</strain>
    </source>
</reference>
<dbReference type="AlphaFoldDB" id="A0AAW9REP6"/>
<dbReference type="GO" id="GO:1901135">
    <property type="term" value="P:carbohydrate derivative metabolic process"/>
    <property type="evidence" value="ECO:0007669"/>
    <property type="project" value="UniProtKB-ARBA"/>
</dbReference>
<dbReference type="Pfam" id="PF00534">
    <property type="entry name" value="Glycos_transf_1"/>
    <property type="match status" value="1"/>
</dbReference>
<evidence type="ECO:0000313" key="2">
    <source>
        <dbReference type="EMBL" id="MEJ8566900.1"/>
    </source>
</evidence>
<evidence type="ECO:0000313" key="3">
    <source>
        <dbReference type="Proteomes" id="UP001359886"/>
    </source>
</evidence>
<feature type="domain" description="Glycosyl transferase family 1" evidence="1">
    <location>
        <begin position="182"/>
        <end position="338"/>
    </location>
</feature>
<keyword evidence="2" id="KW-0808">Transferase</keyword>
<protein>
    <submittedName>
        <fullName evidence="2">Glycosyltransferase family 4 protein</fullName>
        <ecNumber evidence="2">2.4.-.-</ecNumber>
    </submittedName>
</protein>
<dbReference type="GO" id="GO:0016757">
    <property type="term" value="F:glycosyltransferase activity"/>
    <property type="evidence" value="ECO:0007669"/>
    <property type="project" value="UniProtKB-KW"/>
</dbReference>
<dbReference type="Proteomes" id="UP001359886">
    <property type="component" value="Unassembled WGS sequence"/>
</dbReference>
<dbReference type="EC" id="2.4.-.-" evidence="2"/>
<dbReference type="PANTHER" id="PTHR12526">
    <property type="entry name" value="GLYCOSYLTRANSFERASE"/>
    <property type="match status" value="1"/>
</dbReference>
<evidence type="ECO:0000259" key="1">
    <source>
        <dbReference type="Pfam" id="PF00534"/>
    </source>
</evidence>
<sequence>MLRVAFCAYDKPDSIGGPQTWLAHLLPALYEYGIESSCLFLTHWGDTGPCLESLRKHGVDCEQTACQEHTRERIKWILAHLRQKSPDIFVPNLVVAGYFAGRWVRAAGIPTVGVLHSDDPFYRGIRDEFVFGRKAFRVSALACVSRELESQAVALKPRDTMIERIPYGVEVPAKEREKTKGCLRIAYVGRLAEEQKQISQVARSLCRVISEIPGTEAVLYGDGPDRRNVEQVIASMGLELPIRMAGRVPADEIQSHLLDCDVLVLLSDYEGLPIAVLEAMACGVVPVCLRMRSGVPELVEDGVTGLIVDDRGDELVRAIARLQCESGLWQRLSRAAKSRVSSNYSHQACVERWADLFFRIQARVKGKQVISIPSVMVLPRTNPALSSADPRPSPPVLPLRIYRRGRKFAGRIRRRLSGQRIW</sequence>
<dbReference type="RefSeq" id="WP_354694218.1">
    <property type="nucleotide sequence ID" value="NZ_JAZHOG010000002.1"/>
</dbReference>
<comment type="caution">
    <text evidence="2">The sequence shown here is derived from an EMBL/GenBank/DDBJ whole genome shotgun (WGS) entry which is preliminary data.</text>
</comment>
<keyword evidence="2" id="KW-0328">Glycosyltransferase</keyword>
<accession>A0AAW9REP6</accession>
<proteinExistence type="predicted"/>